<reference evidence="1" key="1">
    <citation type="journal article" date="2023" name="bioRxiv">
        <title>Improved chromosome-level genome assembly for marigold (Tagetes erecta).</title>
        <authorList>
            <person name="Jiang F."/>
            <person name="Yuan L."/>
            <person name="Wang S."/>
            <person name="Wang H."/>
            <person name="Xu D."/>
            <person name="Wang A."/>
            <person name="Fan W."/>
        </authorList>
    </citation>
    <scope>NUCLEOTIDE SEQUENCE</scope>
    <source>
        <strain evidence="1">WSJ</strain>
        <tissue evidence="1">Leaf</tissue>
    </source>
</reference>
<evidence type="ECO:0000313" key="1">
    <source>
        <dbReference type="EMBL" id="KAK1407679.1"/>
    </source>
</evidence>
<proteinExistence type="predicted"/>
<keyword evidence="2" id="KW-1185">Reference proteome</keyword>
<protein>
    <submittedName>
        <fullName evidence="1">Uncharacterized protein</fullName>
    </submittedName>
</protein>
<accession>A0AAD8JNA8</accession>
<comment type="caution">
    <text evidence="1">The sequence shown here is derived from an EMBL/GenBank/DDBJ whole genome shotgun (WGS) entry which is preliminary data.</text>
</comment>
<sequence length="98" mass="10962">MKQSSLHSGSILKYVNSSQSKIVDVLQSTQTNPSKQEPKFLGSYTFLLNFPKTKTKTKTKTKPNQNVFSLRRQPPFLSLSLSKTITISSSLIHSSSEK</sequence>
<evidence type="ECO:0000313" key="2">
    <source>
        <dbReference type="Proteomes" id="UP001229421"/>
    </source>
</evidence>
<gene>
    <name evidence="1" type="ORF">QVD17_39301</name>
</gene>
<dbReference type="Proteomes" id="UP001229421">
    <property type="component" value="Unassembled WGS sequence"/>
</dbReference>
<dbReference type="AlphaFoldDB" id="A0AAD8JNA8"/>
<name>A0AAD8JNA8_TARER</name>
<organism evidence="1 2">
    <name type="scientific">Tagetes erecta</name>
    <name type="common">African marigold</name>
    <dbReference type="NCBI Taxonomy" id="13708"/>
    <lineage>
        <taxon>Eukaryota</taxon>
        <taxon>Viridiplantae</taxon>
        <taxon>Streptophyta</taxon>
        <taxon>Embryophyta</taxon>
        <taxon>Tracheophyta</taxon>
        <taxon>Spermatophyta</taxon>
        <taxon>Magnoliopsida</taxon>
        <taxon>eudicotyledons</taxon>
        <taxon>Gunneridae</taxon>
        <taxon>Pentapetalae</taxon>
        <taxon>asterids</taxon>
        <taxon>campanulids</taxon>
        <taxon>Asterales</taxon>
        <taxon>Asteraceae</taxon>
        <taxon>Asteroideae</taxon>
        <taxon>Heliantheae alliance</taxon>
        <taxon>Tageteae</taxon>
        <taxon>Tagetes</taxon>
    </lineage>
</organism>
<dbReference type="EMBL" id="JAUHHV010000011">
    <property type="protein sequence ID" value="KAK1407679.1"/>
    <property type="molecule type" value="Genomic_DNA"/>
</dbReference>